<protein>
    <submittedName>
        <fullName evidence="1">Uncharacterized protein</fullName>
    </submittedName>
</protein>
<organism evidence="1">
    <name type="scientific">uncultured Caudovirales phage</name>
    <dbReference type="NCBI Taxonomy" id="2100421"/>
    <lineage>
        <taxon>Viruses</taxon>
        <taxon>Duplodnaviria</taxon>
        <taxon>Heunggongvirae</taxon>
        <taxon>Uroviricota</taxon>
        <taxon>Caudoviricetes</taxon>
        <taxon>Peduoviridae</taxon>
        <taxon>Maltschvirus</taxon>
        <taxon>Maltschvirus maltsch</taxon>
    </lineage>
</organism>
<proteinExistence type="predicted"/>
<dbReference type="EMBL" id="LR796416">
    <property type="protein sequence ID" value="CAB4142958.1"/>
    <property type="molecule type" value="Genomic_DNA"/>
</dbReference>
<reference evidence="1" key="1">
    <citation type="submission" date="2020-04" db="EMBL/GenBank/DDBJ databases">
        <authorList>
            <person name="Chiriac C."/>
            <person name="Salcher M."/>
            <person name="Ghai R."/>
            <person name="Kavagutti S V."/>
        </authorList>
    </citation>
    <scope>NUCLEOTIDE SEQUENCE</scope>
</reference>
<sequence>MNIPQLVNRARNRQLEIQKQVLEKGPLEHDLYVRLCIEWQLNEDLIRSLTTEEDDDG</sequence>
<evidence type="ECO:0000313" key="1">
    <source>
        <dbReference type="EMBL" id="CAB4142958.1"/>
    </source>
</evidence>
<accession>A0A6J5M8F3</accession>
<name>A0A6J5M8F3_9CAUD</name>
<gene>
    <name evidence="1" type="ORF">UFOVP435_39</name>
</gene>